<dbReference type="GeneID" id="93119580"/>
<evidence type="ECO:0000259" key="8">
    <source>
        <dbReference type="Pfam" id="PF03772"/>
    </source>
</evidence>
<organism evidence="10 11">
    <name type="scientific">Bordetella holmesii CDC-H585-BH</name>
    <dbReference type="NCBI Taxonomy" id="1331206"/>
    <lineage>
        <taxon>Bacteria</taxon>
        <taxon>Pseudomonadati</taxon>
        <taxon>Pseudomonadota</taxon>
        <taxon>Betaproteobacteria</taxon>
        <taxon>Burkholderiales</taxon>
        <taxon>Alcaligenaceae</taxon>
        <taxon>Bordetella</taxon>
    </lineage>
</organism>
<feature type="transmembrane region" description="Helical" evidence="6">
    <location>
        <begin position="399"/>
        <end position="418"/>
    </location>
</feature>
<comment type="subcellular location">
    <subcellularLocation>
        <location evidence="1">Cell membrane</location>
        <topology evidence="1">Multi-pass membrane protein</topology>
    </subcellularLocation>
</comment>
<dbReference type="PATRIC" id="fig|1331206.3.peg.778"/>
<feature type="transmembrane region" description="Helical" evidence="6">
    <location>
        <begin position="232"/>
        <end position="252"/>
    </location>
</feature>
<keyword evidence="7" id="KW-0732">Signal</keyword>
<feature type="chain" id="PRO_5007628669" evidence="7">
    <location>
        <begin position="26"/>
        <end position="505"/>
    </location>
</feature>
<evidence type="ECO:0000313" key="10">
    <source>
        <dbReference type="EMBL" id="KAK97025.1"/>
    </source>
</evidence>
<feature type="transmembrane region" description="Helical" evidence="6">
    <location>
        <begin position="424"/>
        <end position="446"/>
    </location>
</feature>
<feature type="domain" description="DUF4131" evidence="9">
    <location>
        <begin position="3"/>
        <end position="127"/>
    </location>
</feature>
<dbReference type="PANTHER" id="PTHR30619">
    <property type="entry name" value="DNA INTERNALIZATION/COMPETENCE PROTEIN COMEC/REC2"/>
    <property type="match status" value="1"/>
</dbReference>
<feature type="domain" description="ComEC/Rec2-related protein" evidence="8">
    <location>
        <begin position="166"/>
        <end position="447"/>
    </location>
</feature>
<reference evidence="10 11" key="1">
    <citation type="submission" date="2014-03" db="EMBL/GenBank/DDBJ databases">
        <title>Genome sequence of Bordetella holmseii.</title>
        <authorList>
            <person name="Harvill E."/>
            <person name="Goodfield L.L."/>
            <person name="Ivanov Y."/>
            <person name="Meyer J.A."/>
            <person name="Newth C."/>
            <person name="Cassiday P."/>
            <person name="Tondella M.L."/>
            <person name="Liao P."/>
            <person name="Zimmerman J."/>
            <person name="Meert K."/>
            <person name="Wessel D."/>
            <person name="Berger J."/>
            <person name="Dean J.M."/>
            <person name="Holubkov R."/>
            <person name="Burr J."/>
            <person name="Liu T."/>
            <person name="Brinkac L.M."/>
            <person name="Sanka R."/>
            <person name="Kim M."/>
            <person name="Losada L."/>
        </authorList>
    </citation>
    <scope>NUCLEOTIDE SEQUENCE [LARGE SCALE GENOMIC DNA]</scope>
    <source>
        <strain evidence="10 11">CDC-H585-BH</strain>
    </source>
</reference>
<feature type="transmembrane region" description="Helical" evidence="6">
    <location>
        <begin position="365"/>
        <end position="387"/>
    </location>
</feature>
<dbReference type="GO" id="GO:0005886">
    <property type="term" value="C:plasma membrane"/>
    <property type="evidence" value="ECO:0007669"/>
    <property type="project" value="UniProtKB-SubCell"/>
</dbReference>
<dbReference type="InterPro" id="IPR004477">
    <property type="entry name" value="ComEC_N"/>
</dbReference>
<evidence type="ECO:0000256" key="4">
    <source>
        <dbReference type="ARBA" id="ARBA00022989"/>
    </source>
</evidence>
<protein>
    <submittedName>
        <fullName evidence="10">Competence protein</fullName>
    </submittedName>
</protein>
<dbReference type="Proteomes" id="UP000026682">
    <property type="component" value="Unassembled WGS sequence"/>
</dbReference>
<dbReference type="InterPro" id="IPR025405">
    <property type="entry name" value="DUF4131"/>
</dbReference>
<dbReference type="AlphaFoldDB" id="A0A158M981"/>
<accession>A0A158M981</accession>
<evidence type="ECO:0000313" key="11">
    <source>
        <dbReference type="Proteomes" id="UP000026682"/>
    </source>
</evidence>
<evidence type="ECO:0000256" key="3">
    <source>
        <dbReference type="ARBA" id="ARBA00022692"/>
    </source>
</evidence>
<evidence type="ECO:0000256" key="1">
    <source>
        <dbReference type="ARBA" id="ARBA00004651"/>
    </source>
</evidence>
<gene>
    <name evidence="10" type="ORF">L497_1611</name>
</gene>
<dbReference type="PANTHER" id="PTHR30619:SF1">
    <property type="entry name" value="RECOMBINATION PROTEIN 2"/>
    <property type="match status" value="1"/>
</dbReference>
<evidence type="ECO:0000256" key="5">
    <source>
        <dbReference type="ARBA" id="ARBA00023136"/>
    </source>
</evidence>
<evidence type="ECO:0000256" key="6">
    <source>
        <dbReference type="SAM" id="Phobius"/>
    </source>
</evidence>
<comment type="caution">
    <text evidence="10">The sequence shown here is derived from an EMBL/GenBank/DDBJ whole genome shotgun (WGS) entry which is preliminary data.</text>
</comment>
<feature type="transmembrane region" description="Helical" evidence="6">
    <location>
        <begin position="296"/>
        <end position="315"/>
    </location>
</feature>
<dbReference type="Pfam" id="PF13567">
    <property type="entry name" value="DUF4131"/>
    <property type="match status" value="1"/>
</dbReference>
<evidence type="ECO:0000256" key="7">
    <source>
        <dbReference type="SAM" id="SignalP"/>
    </source>
</evidence>
<feature type="transmembrane region" description="Helical" evidence="6">
    <location>
        <begin position="336"/>
        <end position="353"/>
    </location>
</feature>
<name>A0A158M981_9BORD</name>
<keyword evidence="5 6" id="KW-0472">Membrane</keyword>
<dbReference type="Pfam" id="PF03772">
    <property type="entry name" value="Competence"/>
    <property type="match status" value="1"/>
</dbReference>
<feature type="transmembrane region" description="Helical" evidence="6">
    <location>
        <begin position="190"/>
        <end position="212"/>
    </location>
</feature>
<dbReference type="InterPro" id="IPR052159">
    <property type="entry name" value="Competence_DNA_uptake"/>
</dbReference>
<sequence>MAWLMLLAAGLAVWRALTWDSALLAAQHDNQIFVLPITVASLARGDGHSRTFTAQLDAKRPQGLPEQVRVSWRALPGGQVSELVPGQRWRMALVLRRPYGPANPYGPHHERRLHAERVGATATVRGQPRLLAPPQGHWLERARHDLRERLAAVLGERPYAAVIIALVMGDQQSVRREDWHVFNRTGITHLVSISGLHVTMLAGLAAAVARGLWPRLRWRGYFLAEIWAAQRVAAMVAVLVALAYCLLAGWGVPTRRTFFMLAVVAWALQARVPLRPAAIVLLAAMAVVMLDPWAVMTPGFWLSFAAVAILMRVALTARRGNWRARVQAVVADFCRMQMAVTLGLVPVLAFWVGEVSLVSPLANALAIPWVSLVVTPLALLTGVTAALAGQWAWAIAGSLGWAAHASLAVLMQPLSWLAKWPWGTLPVAASPGWIGLLALAGVIWALQGRGWPARWVGWLCVLAMCAAHGDVAARTSAAWLLAAYGTRCGARHGRGPGDRPSRASL</sequence>
<keyword evidence="3 6" id="KW-0812">Transmembrane</keyword>
<evidence type="ECO:0000259" key="9">
    <source>
        <dbReference type="Pfam" id="PF13567"/>
    </source>
</evidence>
<keyword evidence="4 6" id="KW-1133">Transmembrane helix</keyword>
<proteinExistence type="predicted"/>
<dbReference type="EMBL" id="JFZZ01000032">
    <property type="protein sequence ID" value="KAK97025.1"/>
    <property type="molecule type" value="Genomic_DNA"/>
</dbReference>
<dbReference type="RefSeq" id="WP_227944789.1">
    <property type="nucleotide sequence ID" value="NZ_JFZZ01000032.1"/>
</dbReference>
<evidence type="ECO:0000256" key="2">
    <source>
        <dbReference type="ARBA" id="ARBA00022475"/>
    </source>
</evidence>
<feature type="signal peptide" evidence="7">
    <location>
        <begin position="1"/>
        <end position="25"/>
    </location>
</feature>
<keyword evidence="2" id="KW-1003">Cell membrane</keyword>
<dbReference type="NCBIfam" id="TIGR00360">
    <property type="entry name" value="ComEC_N-term"/>
    <property type="match status" value="1"/>
</dbReference>